<dbReference type="InterPro" id="IPR025676">
    <property type="entry name" value="Clr5_dom"/>
</dbReference>
<feature type="non-terminal residue" evidence="5">
    <location>
        <position position="1"/>
    </location>
</feature>
<name>A0A6J3MCA9_9PEZI</name>
<evidence type="ECO:0000313" key="5">
    <source>
        <dbReference type="RefSeq" id="XP_033462280.1"/>
    </source>
</evidence>
<dbReference type="Proteomes" id="UP000504637">
    <property type="component" value="Unplaced"/>
</dbReference>
<proteinExistence type="predicted"/>
<dbReference type="InterPro" id="IPR056669">
    <property type="entry name" value="DUF7767"/>
</dbReference>
<dbReference type="InterPro" id="IPR057940">
    <property type="entry name" value="Tri-helical_dom"/>
</dbReference>
<evidence type="ECO:0000313" key="4">
    <source>
        <dbReference type="Proteomes" id="UP000504637"/>
    </source>
</evidence>
<dbReference type="Pfam" id="PF24962">
    <property type="entry name" value="DUF7767"/>
    <property type="match status" value="1"/>
</dbReference>
<reference evidence="5" key="2">
    <citation type="submission" date="2020-04" db="EMBL/GenBank/DDBJ databases">
        <authorList>
            <consortium name="NCBI Genome Project"/>
        </authorList>
    </citation>
    <scope>NUCLEOTIDE SEQUENCE</scope>
    <source>
        <strain evidence="5">CBS 342.82</strain>
    </source>
</reference>
<feature type="domain" description="Tri-helical" evidence="2">
    <location>
        <begin position="309"/>
        <end position="390"/>
    </location>
</feature>
<evidence type="ECO:0000259" key="3">
    <source>
        <dbReference type="Pfam" id="PF24962"/>
    </source>
</evidence>
<accession>A0A6J3MCA9</accession>
<feature type="domain" description="Clr5" evidence="1">
    <location>
        <begin position="1"/>
        <end position="55"/>
    </location>
</feature>
<dbReference type="Pfam" id="PF14420">
    <property type="entry name" value="Clr5"/>
    <property type="match status" value="1"/>
</dbReference>
<feature type="domain" description="DUF7767" evidence="3">
    <location>
        <begin position="477"/>
        <end position="568"/>
    </location>
</feature>
<dbReference type="RefSeq" id="XP_033462280.1">
    <property type="nucleotide sequence ID" value="XM_033600961.1"/>
</dbReference>
<dbReference type="AlphaFoldDB" id="A0A6J3MCA9"/>
<dbReference type="OrthoDB" id="4115389at2759"/>
<sequence length="572" mass="64439">YDWSDKEEICRKLYIDEQKNTSEIIQYFVEHFNTDPSELPCRKGFHRQFQAWGFPSRGKTWDGDQANAASARIRELWEQNVNQKDIKSMMDEEGWELSTYDFTKLWRKNNLRLRNEHGYKAPSADGKKRKRPSAAIEDAMAEQLVETPSRPEPISAPMDAEEAAARAQRLFEIQVESDQRLQARKRRRRIRGYGHLPPDAAGTAPRYASETSLDECKAYLSLDNETYVQIRKEFTAICEEHGILKKTECAEGVWEDSKRQLIDGNAHLSAVMHPLQPELDKKNVALECLAADVTKRMRVTGRAITIADANNILDLNPTESKAVRRAFYEILAADKFESRLVSGEDHWNELRQQWYQTSEKLQQVVAANDPNKMRAVDLLGRDTMKRFREDRNSRGERIHLEPPTAPMDPSLLTDPQILGGTDDDLDNKIPHSLMAQLAQASSQLSFDLDPALAGSGPFATSVPDPTMPTTTIAPTGPPITAYFRLAPTSQLSTVHPRMWLGKLSTPSVHALHAAALSKLPTARVAKVQGLVKNEDGSEDCWLVESVDELLAYLAEAGEKVSFQVVLEDGVFV</sequence>
<evidence type="ECO:0008006" key="6">
    <source>
        <dbReference type="Google" id="ProtNLM"/>
    </source>
</evidence>
<evidence type="ECO:0000259" key="1">
    <source>
        <dbReference type="Pfam" id="PF14420"/>
    </source>
</evidence>
<dbReference type="Pfam" id="PF24465">
    <property type="entry name" value="Tri-helical"/>
    <property type="match status" value="2"/>
</dbReference>
<dbReference type="PANTHER" id="PTHR38788">
    <property type="entry name" value="CLR5 DOMAIN-CONTAINING PROTEIN"/>
    <property type="match status" value="1"/>
</dbReference>
<keyword evidence="4" id="KW-1185">Reference proteome</keyword>
<gene>
    <name evidence="5" type="ORF">K489DRAFT_313719</name>
</gene>
<evidence type="ECO:0000259" key="2">
    <source>
        <dbReference type="Pfam" id="PF24465"/>
    </source>
</evidence>
<dbReference type="GeneID" id="54358761"/>
<protein>
    <recommendedName>
        <fullName evidence="6">Clr5 domain-containing protein</fullName>
    </recommendedName>
</protein>
<dbReference type="PANTHER" id="PTHR38788:SF5">
    <property type="entry name" value="CLR5 DOMAIN-CONTAINING PROTEIN"/>
    <property type="match status" value="1"/>
</dbReference>
<reference evidence="5" key="3">
    <citation type="submission" date="2025-08" db="UniProtKB">
        <authorList>
            <consortium name="RefSeq"/>
        </authorList>
    </citation>
    <scope>IDENTIFICATION</scope>
    <source>
        <strain evidence="5">CBS 342.82</strain>
    </source>
</reference>
<feature type="domain" description="Tri-helical" evidence="2">
    <location>
        <begin position="216"/>
        <end position="299"/>
    </location>
</feature>
<reference evidence="5" key="1">
    <citation type="submission" date="2020-01" db="EMBL/GenBank/DDBJ databases">
        <authorList>
            <consortium name="DOE Joint Genome Institute"/>
            <person name="Haridas S."/>
            <person name="Albert R."/>
            <person name="Binder M."/>
            <person name="Bloem J."/>
            <person name="Labutti K."/>
            <person name="Salamov A."/>
            <person name="Andreopoulos B."/>
            <person name="Baker S.E."/>
            <person name="Barry K."/>
            <person name="Bills G."/>
            <person name="Bluhm B.H."/>
            <person name="Cannon C."/>
            <person name="Castanera R."/>
            <person name="Culley D.E."/>
            <person name="Daum C."/>
            <person name="Ezra D."/>
            <person name="Gonzalez J.B."/>
            <person name="Henrissat B."/>
            <person name="Kuo A."/>
            <person name="Liang C."/>
            <person name="Lipzen A."/>
            <person name="Lutzoni F."/>
            <person name="Magnuson J."/>
            <person name="Mondo S."/>
            <person name="Nolan M."/>
            <person name="Ohm R."/>
            <person name="Pangilinan J."/>
            <person name="Park H.-J."/>
            <person name="Ramirez L."/>
            <person name="Alfaro M."/>
            <person name="Sun H."/>
            <person name="Tritt A."/>
            <person name="Yoshinaga Y."/>
            <person name="Zwiers L.-H."/>
            <person name="Turgeon B.G."/>
            <person name="Goodwin S.B."/>
            <person name="Spatafora J.W."/>
            <person name="Crous P.W."/>
            <person name="Grigoriev I.V."/>
        </authorList>
    </citation>
    <scope>NUCLEOTIDE SEQUENCE</scope>
    <source>
        <strain evidence="5">CBS 342.82</strain>
    </source>
</reference>
<organism evidence="5">
    <name type="scientific">Dissoconium aciculare CBS 342.82</name>
    <dbReference type="NCBI Taxonomy" id="1314786"/>
    <lineage>
        <taxon>Eukaryota</taxon>
        <taxon>Fungi</taxon>
        <taxon>Dikarya</taxon>
        <taxon>Ascomycota</taxon>
        <taxon>Pezizomycotina</taxon>
        <taxon>Dothideomycetes</taxon>
        <taxon>Dothideomycetidae</taxon>
        <taxon>Mycosphaerellales</taxon>
        <taxon>Dissoconiaceae</taxon>
        <taxon>Dissoconium</taxon>
    </lineage>
</organism>